<feature type="compositionally biased region" description="Low complexity" evidence="1">
    <location>
        <begin position="13"/>
        <end position="25"/>
    </location>
</feature>
<sequence length="319" mass="36323">DVKLTSKKFNTIHQQHPNKQQQQPHQLHANMHLGQHNIANNYHNHQQQQQPQQLHHTTLQLPTHYTNMIASFPAACDYPYDPNQLLNILTLSRNMGLSRNIENYYASTIKQLVNNNNNNINNNNNNNNFNNNKTINNNILNPLVNNFGNGKLNKRPPTKPDKTRLKSFFMSDILQPDGLDDNNDKFVDSWVDESNCNKHQSSNNNQLHAINNIENIYNANKIHVNTSNNTNNNNTNNNTNNTNSPTIANVDNHKLSIVSNPFKNNSLEAKNIDECDENDGDGDEDDDDEVMVDNPKTTPNNSIGRNSFFSKNLNNLPEA</sequence>
<feature type="compositionally biased region" description="Polar residues" evidence="1">
    <location>
        <begin position="295"/>
        <end position="319"/>
    </location>
</feature>
<reference evidence="2 4" key="2">
    <citation type="journal article" date="2013" name="Nature">
        <title>Insights into bilaterian evolution from three spiralian genomes.</title>
        <authorList>
            <person name="Simakov O."/>
            <person name="Marletaz F."/>
            <person name="Cho S.J."/>
            <person name="Edsinger-Gonzales E."/>
            <person name="Havlak P."/>
            <person name="Hellsten U."/>
            <person name="Kuo D.H."/>
            <person name="Larsson T."/>
            <person name="Lv J."/>
            <person name="Arendt D."/>
            <person name="Savage R."/>
            <person name="Osoegawa K."/>
            <person name="de Jong P."/>
            <person name="Grimwood J."/>
            <person name="Chapman J.A."/>
            <person name="Shapiro H."/>
            <person name="Aerts A."/>
            <person name="Otillar R.P."/>
            <person name="Terry A.Y."/>
            <person name="Boore J.L."/>
            <person name="Grigoriev I.V."/>
            <person name="Lindberg D.R."/>
            <person name="Seaver E.C."/>
            <person name="Weisblat D.A."/>
            <person name="Putnam N.H."/>
            <person name="Rokhsar D.S."/>
        </authorList>
    </citation>
    <scope>NUCLEOTIDE SEQUENCE</scope>
</reference>
<keyword evidence="4" id="KW-1185">Reference proteome</keyword>
<reference evidence="4" key="1">
    <citation type="submission" date="2012-12" db="EMBL/GenBank/DDBJ databases">
        <authorList>
            <person name="Hellsten U."/>
            <person name="Grimwood J."/>
            <person name="Chapman J.A."/>
            <person name="Shapiro H."/>
            <person name="Aerts A."/>
            <person name="Otillar R.P."/>
            <person name="Terry A.Y."/>
            <person name="Boore J.L."/>
            <person name="Simakov O."/>
            <person name="Marletaz F."/>
            <person name="Cho S.-J."/>
            <person name="Edsinger-Gonzales E."/>
            <person name="Havlak P."/>
            <person name="Kuo D.-H."/>
            <person name="Larsson T."/>
            <person name="Lv J."/>
            <person name="Arendt D."/>
            <person name="Savage R."/>
            <person name="Osoegawa K."/>
            <person name="de Jong P."/>
            <person name="Lindberg D.R."/>
            <person name="Seaver E.C."/>
            <person name="Weisblat D.A."/>
            <person name="Putnam N.H."/>
            <person name="Grigoriev I.V."/>
            <person name="Rokhsar D.S."/>
        </authorList>
    </citation>
    <scope>NUCLEOTIDE SEQUENCE</scope>
</reference>
<gene>
    <name evidence="3" type="primary">20200275</name>
    <name evidence="2" type="ORF">HELRODRAFT_163926</name>
</gene>
<evidence type="ECO:0000313" key="2">
    <source>
        <dbReference type="EMBL" id="ESN94147.1"/>
    </source>
</evidence>
<dbReference type="InParanoid" id="T1EUM5"/>
<proteinExistence type="predicted"/>
<dbReference type="GeneID" id="20200275"/>
<feature type="region of interest" description="Disordered" evidence="1">
    <location>
        <begin position="1"/>
        <end position="25"/>
    </location>
</feature>
<evidence type="ECO:0000256" key="1">
    <source>
        <dbReference type="SAM" id="MobiDB-lite"/>
    </source>
</evidence>
<dbReference type="CTD" id="20200275"/>
<dbReference type="HOGENOM" id="CLU_873107_0_0_1"/>
<feature type="region of interest" description="Disordered" evidence="1">
    <location>
        <begin position="224"/>
        <end position="248"/>
    </location>
</feature>
<dbReference type="KEGG" id="hro:HELRODRAFT_163926"/>
<protein>
    <submittedName>
        <fullName evidence="2 3">Uncharacterized protein</fullName>
    </submittedName>
</protein>
<feature type="compositionally biased region" description="Low complexity" evidence="1">
    <location>
        <begin position="224"/>
        <end position="244"/>
    </location>
</feature>
<dbReference type="RefSeq" id="XP_009027269.1">
    <property type="nucleotide sequence ID" value="XM_009029021.1"/>
</dbReference>
<feature type="compositionally biased region" description="Acidic residues" evidence="1">
    <location>
        <begin position="274"/>
        <end position="291"/>
    </location>
</feature>
<feature type="region of interest" description="Disordered" evidence="1">
    <location>
        <begin position="268"/>
        <end position="319"/>
    </location>
</feature>
<evidence type="ECO:0000313" key="4">
    <source>
        <dbReference type="Proteomes" id="UP000015101"/>
    </source>
</evidence>
<reference evidence="3" key="3">
    <citation type="submission" date="2015-06" db="UniProtKB">
        <authorList>
            <consortium name="EnsemblMetazoa"/>
        </authorList>
    </citation>
    <scope>IDENTIFICATION</scope>
</reference>
<dbReference type="EnsemblMetazoa" id="HelroT163926">
    <property type="protein sequence ID" value="HelroP163926"/>
    <property type="gene ID" value="HelroG163926"/>
</dbReference>
<dbReference type="EMBL" id="KB097571">
    <property type="protein sequence ID" value="ESN94147.1"/>
    <property type="molecule type" value="Genomic_DNA"/>
</dbReference>
<accession>T1EUM5</accession>
<dbReference type="AlphaFoldDB" id="T1EUM5"/>
<organism evidence="3 4">
    <name type="scientific">Helobdella robusta</name>
    <name type="common">Californian leech</name>
    <dbReference type="NCBI Taxonomy" id="6412"/>
    <lineage>
        <taxon>Eukaryota</taxon>
        <taxon>Metazoa</taxon>
        <taxon>Spiralia</taxon>
        <taxon>Lophotrochozoa</taxon>
        <taxon>Annelida</taxon>
        <taxon>Clitellata</taxon>
        <taxon>Hirudinea</taxon>
        <taxon>Rhynchobdellida</taxon>
        <taxon>Glossiphoniidae</taxon>
        <taxon>Helobdella</taxon>
    </lineage>
</organism>
<name>T1EUM5_HELRO</name>
<evidence type="ECO:0000313" key="3">
    <source>
        <dbReference type="EnsemblMetazoa" id="HelroP163926"/>
    </source>
</evidence>
<dbReference type="Proteomes" id="UP000015101">
    <property type="component" value="Unassembled WGS sequence"/>
</dbReference>
<dbReference type="EMBL" id="AMQM01001497">
    <property type="status" value="NOT_ANNOTATED_CDS"/>
    <property type="molecule type" value="Genomic_DNA"/>
</dbReference>